<dbReference type="CDD" id="cd00090">
    <property type="entry name" value="HTH_ARSR"/>
    <property type="match status" value="1"/>
</dbReference>
<dbReference type="SUPFAM" id="SSF46785">
    <property type="entry name" value="Winged helix' DNA-binding domain"/>
    <property type="match status" value="1"/>
</dbReference>
<dbReference type="InterPro" id="IPR036390">
    <property type="entry name" value="WH_DNA-bd_sf"/>
</dbReference>
<gene>
    <name evidence="2" type="ORF">E7811_14195</name>
</gene>
<dbReference type="OrthoDB" id="9790747at2"/>
<organism evidence="2 3">
    <name type="scientific">Aliigemmobacter aestuarii</name>
    <dbReference type="NCBI Taxonomy" id="1445661"/>
    <lineage>
        <taxon>Bacteria</taxon>
        <taxon>Pseudomonadati</taxon>
        <taxon>Pseudomonadota</taxon>
        <taxon>Alphaproteobacteria</taxon>
        <taxon>Rhodobacterales</taxon>
        <taxon>Paracoccaceae</taxon>
        <taxon>Aliigemmobacter</taxon>
    </lineage>
</organism>
<dbReference type="EMBL" id="SSND01000004">
    <property type="protein sequence ID" value="THD82223.1"/>
    <property type="molecule type" value="Genomic_DNA"/>
</dbReference>
<reference evidence="2 3" key="1">
    <citation type="submission" date="2019-04" db="EMBL/GenBank/DDBJ databases">
        <title>Draft genome sequence of Gemmobacter aestuarii sp. nov.</title>
        <authorList>
            <person name="Hameed A."/>
            <person name="Lin S.-Y."/>
            <person name="Shahina M."/>
            <person name="Lai W.-A."/>
            <person name="Young C.-C."/>
        </authorList>
    </citation>
    <scope>NUCLEOTIDE SEQUENCE [LARGE SCALE GENOMIC DNA]</scope>
    <source>
        <strain evidence="2 3">CC-PW-75</strain>
    </source>
</reference>
<protein>
    <submittedName>
        <fullName evidence="2">ArsR family transcriptional regulator</fullName>
    </submittedName>
</protein>
<dbReference type="AlphaFoldDB" id="A0A4S3MKE9"/>
<dbReference type="InterPro" id="IPR001845">
    <property type="entry name" value="HTH_ArsR_DNA-bd_dom"/>
</dbReference>
<dbReference type="PROSITE" id="PS50987">
    <property type="entry name" value="HTH_ARSR_2"/>
    <property type="match status" value="1"/>
</dbReference>
<keyword evidence="3" id="KW-1185">Reference proteome</keyword>
<dbReference type="NCBIfam" id="NF033788">
    <property type="entry name" value="HTH_metalloreg"/>
    <property type="match status" value="1"/>
</dbReference>
<dbReference type="GO" id="GO:0003700">
    <property type="term" value="F:DNA-binding transcription factor activity"/>
    <property type="evidence" value="ECO:0007669"/>
    <property type="project" value="InterPro"/>
</dbReference>
<dbReference type="RefSeq" id="WP_136395331.1">
    <property type="nucleotide sequence ID" value="NZ_SSND01000004.1"/>
</dbReference>
<accession>A0A4S3MKE9</accession>
<dbReference type="PANTHER" id="PTHR38600:SF2">
    <property type="entry name" value="SLL0088 PROTEIN"/>
    <property type="match status" value="1"/>
</dbReference>
<sequence>MAKHDPDLSRVFHALSDPTRRAIVAALAQRPLPVTALARPTGLSLPTVLKHLACLEEAALVVTEKQGRTRICRLHPAPLAVAEGWLGAQRTEWEARTDRLESYALALMKEART</sequence>
<dbReference type="Gene3D" id="1.10.10.10">
    <property type="entry name" value="Winged helix-like DNA-binding domain superfamily/Winged helix DNA-binding domain"/>
    <property type="match status" value="1"/>
</dbReference>
<evidence type="ECO:0000313" key="3">
    <source>
        <dbReference type="Proteomes" id="UP000309450"/>
    </source>
</evidence>
<proteinExistence type="predicted"/>
<comment type="caution">
    <text evidence="2">The sequence shown here is derived from an EMBL/GenBank/DDBJ whole genome shotgun (WGS) entry which is preliminary data.</text>
</comment>
<feature type="domain" description="HTH arsR-type" evidence="1">
    <location>
        <begin position="1"/>
        <end position="96"/>
    </location>
</feature>
<dbReference type="Pfam" id="PF12840">
    <property type="entry name" value="HTH_20"/>
    <property type="match status" value="1"/>
</dbReference>
<dbReference type="InterPro" id="IPR036388">
    <property type="entry name" value="WH-like_DNA-bd_sf"/>
</dbReference>
<dbReference type="InterPro" id="IPR011991">
    <property type="entry name" value="ArsR-like_HTH"/>
</dbReference>
<evidence type="ECO:0000259" key="1">
    <source>
        <dbReference type="PROSITE" id="PS50987"/>
    </source>
</evidence>
<dbReference type="PANTHER" id="PTHR38600">
    <property type="entry name" value="TRANSCRIPTIONAL REGULATORY PROTEIN"/>
    <property type="match status" value="1"/>
</dbReference>
<name>A0A4S3MKE9_9RHOB</name>
<evidence type="ECO:0000313" key="2">
    <source>
        <dbReference type="EMBL" id="THD82223.1"/>
    </source>
</evidence>
<dbReference type="Proteomes" id="UP000309450">
    <property type="component" value="Unassembled WGS sequence"/>
</dbReference>
<dbReference type="SMART" id="SM00418">
    <property type="entry name" value="HTH_ARSR"/>
    <property type="match status" value="1"/>
</dbReference>
<dbReference type="PRINTS" id="PR00778">
    <property type="entry name" value="HTHARSR"/>
</dbReference>